<sequence length="317" mass="33739">MAHPVLMAGQRLRNTRCGAVQQAGCHLRGLRLENCELRRADLSDTDLSDAVMRLVELDGANLQGAQLAGARIEECSAEAVDFSRARLTSAHMHQSEFARAVFDHADLSGALADGAGFRGASLRGAMLLGAHLHDADFRGADLEGADFADADLTGADFRGALLANACFDRACVDGCRFDVAVPITNRTDADASPSADDGQEQRARALLQRLFVGVPSIEGMHVDRFVPALDAFAREDGDAAAAMQEFARRLGAGGLMPSATLQPLVGMLHALESAPDNDEAFAQWQPLLEHLFPELVDGSVSYEALAQRLATGKSTAR</sequence>
<evidence type="ECO:0000256" key="1">
    <source>
        <dbReference type="ARBA" id="ARBA00022737"/>
    </source>
</evidence>
<dbReference type="Proteomes" id="UP000267049">
    <property type="component" value="Unassembled WGS sequence"/>
</dbReference>
<dbReference type="RefSeq" id="WP_123086322.1">
    <property type="nucleotide sequence ID" value="NZ_RIBS01000001.1"/>
</dbReference>
<dbReference type="OrthoDB" id="237820at2"/>
<organism evidence="2 3">
    <name type="scientific">Montanilutibacter psychrotolerans</name>
    <dbReference type="NCBI Taxonomy" id="1327343"/>
    <lineage>
        <taxon>Bacteria</taxon>
        <taxon>Pseudomonadati</taxon>
        <taxon>Pseudomonadota</taxon>
        <taxon>Gammaproteobacteria</taxon>
        <taxon>Lysobacterales</taxon>
        <taxon>Lysobacteraceae</taxon>
        <taxon>Montanilutibacter</taxon>
    </lineage>
</organism>
<gene>
    <name evidence="2" type="ORF">EER27_01920</name>
</gene>
<dbReference type="Pfam" id="PF00805">
    <property type="entry name" value="Pentapeptide"/>
    <property type="match status" value="3"/>
</dbReference>
<comment type="caution">
    <text evidence="2">The sequence shown here is derived from an EMBL/GenBank/DDBJ whole genome shotgun (WGS) entry which is preliminary data.</text>
</comment>
<dbReference type="SUPFAM" id="SSF141571">
    <property type="entry name" value="Pentapeptide repeat-like"/>
    <property type="match status" value="1"/>
</dbReference>
<accession>A0A3M8SZL1</accession>
<protein>
    <submittedName>
        <fullName evidence="2">Pentapeptide repeat-containing protein</fullName>
    </submittedName>
</protein>
<dbReference type="PANTHER" id="PTHR47485:SF1">
    <property type="entry name" value="THYLAKOID LUMENAL 17.4 KDA PROTEIN, CHLOROPLASTIC"/>
    <property type="match status" value="1"/>
</dbReference>
<evidence type="ECO:0000313" key="2">
    <source>
        <dbReference type="EMBL" id="RNF86203.1"/>
    </source>
</evidence>
<keyword evidence="1" id="KW-0677">Repeat</keyword>
<dbReference type="PANTHER" id="PTHR47485">
    <property type="entry name" value="THYLAKOID LUMENAL 17.4 KDA PROTEIN, CHLOROPLASTIC"/>
    <property type="match status" value="1"/>
</dbReference>
<name>A0A3M8SZL1_9GAMM</name>
<keyword evidence="3" id="KW-1185">Reference proteome</keyword>
<reference evidence="2 3" key="1">
    <citation type="submission" date="2018-11" db="EMBL/GenBank/DDBJ databases">
        <title>Lysobacter cryohumiis sp. nov., isolated from soil in the Tianshan Mountains, Xinjiang, China.</title>
        <authorList>
            <person name="Luo Y."/>
            <person name="Sheng H."/>
        </authorList>
    </citation>
    <scope>NUCLEOTIDE SEQUENCE [LARGE SCALE GENOMIC DNA]</scope>
    <source>
        <strain evidence="2 3">ZS60</strain>
    </source>
</reference>
<dbReference type="AlphaFoldDB" id="A0A3M8SZL1"/>
<dbReference type="EMBL" id="RIBS01000001">
    <property type="protein sequence ID" value="RNF86203.1"/>
    <property type="molecule type" value="Genomic_DNA"/>
</dbReference>
<evidence type="ECO:0000313" key="3">
    <source>
        <dbReference type="Proteomes" id="UP000267049"/>
    </source>
</evidence>
<dbReference type="Gene3D" id="2.160.20.80">
    <property type="entry name" value="E3 ubiquitin-protein ligase SopA"/>
    <property type="match status" value="1"/>
</dbReference>
<dbReference type="InterPro" id="IPR001646">
    <property type="entry name" value="5peptide_repeat"/>
</dbReference>
<proteinExistence type="predicted"/>